<name>A0ABM5AFQ4_VULVU</name>
<evidence type="ECO:0000313" key="2">
    <source>
        <dbReference type="RefSeq" id="XP_072613623.1"/>
    </source>
</evidence>
<organism evidence="1 2">
    <name type="scientific">Vulpes vulpes</name>
    <name type="common">Red fox</name>
    <dbReference type="NCBI Taxonomy" id="9627"/>
    <lineage>
        <taxon>Eukaryota</taxon>
        <taxon>Metazoa</taxon>
        <taxon>Chordata</taxon>
        <taxon>Craniata</taxon>
        <taxon>Vertebrata</taxon>
        <taxon>Euteleostomi</taxon>
        <taxon>Mammalia</taxon>
        <taxon>Eutheria</taxon>
        <taxon>Laurasiatheria</taxon>
        <taxon>Carnivora</taxon>
        <taxon>Caniformia</taxon>
        <taxon>Canidae</taxon>
        <taxon>Vulpes</taxon>
    </lineage>
</organism>
<sequence length="90" mass="10040">MSGLNGTSPPRFETRVSVRTLDSSHIWSSSIHICSPGKRQDELGALNALAVFPCEDFLIGRENVYRVRQKNSTLAHFSCHWGQTLPSLQV</sequence>
<protein>
    <submittedName>
        <fullName evidence="2">Glycophorin-C isoform X2</fullName>
    </submittedName>
</protein>
<evidence type="ECO:0000313" key="1">
    <source>
        <dbReference type="Proteomes" id="UP001652641"/>
    </source>
</evidence>
<dbReference type="GeneID" id="112932717"/>
<proteinExistence type="predicted"/>
<reference evidence="2" key="1">
    <citation type="submission" date="2025-08" db="UniProtKB">
        <authorList>
            <consortium name="RefSeq"/>
        </authorList>
    </citation>
    <scope>IDENTIFICATION</scope>
    <source>
        <tissue evidence="2">Cell line</tissue>
    </source>
</reference>
<dbReference type="RefSeq" id="XP_072613623.1">
    <property type="nucleotide sequence ID" value="XM_072757522.1"/>
</dbReference>
<accession>A0ABM5AFQ4</accession>
<keyword evidence="1" id="KW-1185">Reference proteome</keyword>
<gene>
    <name evidence="2" type="primary">GYPC</name>
</gene>
<dbReference type="Proteomes" id="UP001652641">
    <property type="component" value="Chromosome 5"/>
</dbReference>